<dbReference type="AlphaFoldDB" id="A0A0C9ZLE3"/>
<proteinExistence type="predicted"/>
<sequence length="53" mass="5535">MSDRQPDPSTAPTEPIVSPAIAAARPTTSSSSTIDPTPTPVTIDKGKRREKSS</sequence>
<dbReference type="Proteomes" id="UP000054018">
    <property type="component" value="Unassembled WGS sequence"/>
</dbReference>
<evidence type="ECO:0000313" key="3">
    <source>
        <dbReference type="Proteomes" id="UP000054018"/>
    </source>
</evidence>
<feature type="compositionally biased region" description="Low complexity" evidence="1">
    <location>
        <begin position="18"/>
        <end position="43"/>
    </location>
</feature>
<feature type="compositionally biased region" description="Basic and acidic residues" evidence="1">
    <location>
        <begin position="44"/>
        <end position="53"/>
    </location>
</feature>
<keyword evidence="3" id="KW-1185">Reference proteome</keyword>
<protein>
    <submittedName>
        <fullName evidence="2">Uncharacterized protein</fullName>
    </submittedName>
</protein>
<evidence type="ECO:0000313" key="2">
    <source>
        <dbReference type="EMBL" id="KIK23192.1"/>
    </source>
</evidence>
<accession>A0A0C9ZLE3</accession>
<evidence type="ECO:0000256" key="1">
    <source>
        <dbReference type="SAM" id="MobiDB-lite"/>
    </source>
</evidence>
<name>A0A0C9ZLE3_9AGAM</name>
<reference evidence="2 3" key="1">
    <citation type="submission" date="2014-04" db="EMBL/GenBank/DDBJ databases">
        <authorList>
            <consortium name="DOE Joint Genome Institute"/>
            <person name="Kuo A."/>
            <person name="Kohler A."/>
            <person name="Costa M.D."/>
            <person name="Nagy L.G."/>
            <person name="Floudas D."/>
            <person name="Copeland A."/>
            <person name="Barry K.W."/>
            <person name="Cichocki N."/>
            <person name="Veneault-Fourrey C."/>
            <person name="LaButti K."/>
            <person name="Lindquist E.A."/>
            <person name="Lipzen A."/>
            <person name="Lundell T."/>
            <person name="Morin E."/>
            <person name="Murat C."/>
            <person name="Sun H."/>
            <person name="Tunlid A."/>
            <person name="Henrissat B."/>
            <person name="Grigoriev I.V."/>
            <person name="Hibbett D.S."/>
            <person name="Martin F."/>
            <person name="Nordberg H.P."/>
            <person name="Cantor M.N."/>
            <person name="Hua S.X."/>
        </authorList>
    </citation>
    <scope>NUCLEOTIDE SEQUENCE [LARGE SCALE GENOMIC DNA]</scope>
    <source>
        <strain evidence="2 3">441</strain>
    </source>
</reference>
<organism evidence="2 3">
    <name type="scientific">Pisolithus microcarpus 441</name>
    <dbReference type="NCBI Taxonomy" id="765257"/>
    <lineage>
        <taxon>Eukaryota</taxon>
        <taxon>Fungi</taxon>
        <taxon>Dikarya</taxon>
        <taxon>Basidiomycota</taxon>
        <taxon>Agaricomycotina</taxon>
        <taxon>Agaricomycetes</taxon>
        <taxon>Agaricomycetidae</taxon>
        <taxon>Boletales</taxon>
        <taxon>Sclerodermatineae</taxon>
        <taxon>Pisolithaceae</taxon>
        <taxon>Pisolithus</taxon>
    </lineage>
</organism>
<reference evidence="3" key="2">
    <citation type="submission" date="2015-01" db="EMBL/GenBank/DDBJ databases">
        <title>Evolutionary Origins and Diversification of the Mycorrhizal Mutualists.</title>
        <authorList>
            <consortium name="DOE Joint Genome Institute"/>
            <consortium name="Mycorrhizal Genomics Consortium"/>
            <person name="Kohler A."/>
            <person name="Kuo A."/>
            <person name="Nagy L.G."/>
            <person name="Floudas D."/>
            <person name="Copeland A."/>
            <person name="Barry K.W."/>
            <person name="Cichocki N."/>
            <person name="Veneault-Fourrey C."/>
            <person name="LaButti K."/>
            <person name="Lindquist E.A."/>
            <person name="Lipzen A."/>
            <person name="Lundell T."/>
            <person name="Morin E."/>
            <person name="Murat C."/>
            <person name="Riley R."/>
            <person name="Ohm R."/>
            <person name="Sun H."/>
            <person name="Tunlid A."/>
            <person name="Henrissat B."/>
            <person name="Grigoriev I.V."/>
            <person name="Hibbett D.S."/>
            <person name="Martin F."/>
        </authorList>
    </citation>
    <scope>NUCLEOTIDE SEQUENCE [LARGE SCALE GENOMIC DNA]</scope>
    <source>
        <strain evidence="3">441</strain>
    </source>
</reference>
<feature type="non-terminal residue" evidence="2">
    <location>
        <position position="1"/>
    </location>
</feature>
<dbReference type="EMBL" id="KN833729">
    <property type="protein sequence ID" value="KIK23192.1"/>
    <property type="molecule type" value="Genomic_DNA"/>
</dbReference>
<feature type="region of interest" description="Disordered" evidence="1">
    <location>
        <begin position="1"/>
        <end position="53"/>
    </location>
</feature>
<dbReference type="STRING" id="765257.A0A0C9ZLE3"/>
<gene>
    <name evidence="2" type="ORF">PISMIDRAFT_679593</name>
</gene>
<dbReference type="HOGENOM" id="CLU_3074376_0_0_1"/>